<sequence length="264" mass="29268">MRTPPPIVFLHLFKCGGTSIIDAMGRIVGTERLYHAKNLERLQAELADPATPAANAAVVAGHMRSDQIAEWFPGAPVFTVLRDPVDRMISQYFHFRREGQRLADHGATADGKVPKPAHLFRCRFCRENSFGAFVAASDRRLTAYTRNYMTRRIAGLTGRQSRQAGGTMLEAALANLERLAFVTTTERIDADFADLFRGLAERHGCEIRRGPFSRPARRRNVSQNRPDAALDLSASTLKALIANNRDDLALFAAARWFDAGARGT</sequence>
<proteinExistence type="predicted"/>
<dbReference type="RefSeq" id="WP_264602841.1">
    <property type="nucleotide sequence ID" value="NZ_JAOQNS010000011.1"/>
</dbReference>
<dbReference type="InterPro" id="IPR027417">
    <property type="entry name" value="P-loop_NTPase"/>
</dbReference>
<evidence type="ECO:0000313" key="2">
    <source>
        <dbReference type="Proteomes" id="UP001209755"/>
    </source>
</evidence>
<comment type="caution">
    <text evidence="1">The sequence shown here is derived from an EMBL/GenBank/DDBJ whole genome shotgun (WGS) entry which is preliminary data.</text>
</comment>
<dbReference type="InterPro" id="IPR005331">
    <property type="entry name" value="Sulfotransferase"/>
</dbReference>
<accession>A0ABT3HG59</accession>
<dbReference type="EMBL" id="JAOQNS010000011">
    <property type="protein sequence ID" value="MCW2309256.1"/>
    <property type="molecule type" value="Genomic_DNA"/>
</dbReference>
<dbReference type="SUPFAM" id="SSF52540">
    <property type="entry name" value="P-loop containing nucleoside triphosphate hydrolases"/>
    <property type="match status" value="1"/>
</dbReference>
<protein>
    <recommendedName>
        <fullName evidence="3">Sulfotransferase family protein</fullName>
    </recommendedName>
</protein>
<reference evidence="2" key="1">
    <citation type="submission" date="2023-07" db="EMBL/GenBank/DDBJ databases">
        <title>Genome sequencing of Purple Non-Sulfur Bacteria from various extreme environments.</title>
        <authorList>
            <person name="Mayer M."/>
        </authorList>
    </citation>
    <scope>NUCLEOTIDE SEQUENCE [LARGE SCALE GENOMIC DNA]</scope>
    <source>
        <strain evidence="2">DSM 17935</strain>
    </source>
</reference>
<dbReference type="Gene3D" id="3.40.50.300">
    <property type="entry name" value="P-loop containing nucleotide triphosphate hydrolases"/>
    <property type="match status" value="1"/>
</dbReference>
<name>A0ABT3HG59_9HYPH</name>
<organism evidence="1 2">
    <name type="scientific">Rhodobium gokarnense</name>
    <dbReference type="NCBI Taxonomy" id="364296"/>
    <lineage>
        <taxon>Bacteria</taxon>
        <taxon>Pseudomonadati</taxon>
        <taxon>Pseudomonadota</taxon>
        <taxon>Alphaproteobacteria</taxon>
        <taxon>Hyphomicrobiales</taxon>
        <taxon>Rhodobiaceae</taxon>
        <taxon>Rhodobium</taxon>
    </lineage>
</organism>
<evidence type="ECO:0008006" key="3">
    <source>
        <dbReference type="Google" id="ProtNLM"/>
    </source>
</evidence>
<dbReference type="Proteomes" id="UP001209755">
    <property type="component" value="Unassembled WGS sequence"/>
</dbReference>
<keyword evidence="2" id="KW-1185">Reference proteome</keyword>
<evidence type="ECO:0000313" key="1">
    <source>
        <dbReference type="EMBL" id="MCW2309256.1"/>
    </source>
</evidence>
<dbReference type="Pfam" id="PF03567">
    <property type="entry name" value="Sulfotransfer_2"/>
    <property type="match status" value="1"/>
</dbReference>
<gene>
    <name evidence="1" type="ORF">M2319_003607</name>
</gene>